<proteinExistence type="inferred from homology"/>
<dbReference type="AlphaFoldDB" id="A0AAV9BNW7"/>
<accession>A0AAV9BNW7</accession>
<dbReference type="GO" id="GO:0006353">
    <property type="term" value="P:DNA-templated transcription termination"/>
    <property type="evidence" value="ECO:0007669"/>
    <property type="project" value="UniProtKB-KW"/>
</dbReference>
<evidence type="ECO:0000256" key="2">
    <source>
        <dbReference type="ARBA" id="ARBA00022472"/>
    </source>
</evidence>
<gene>
    <name evidence="4" type="ORF">QJS04_geneDACA003675</name>
</gene>
<dbReference type="EMBL" id="JAUJYN010000002">
    <property type="protein sequence ID" value="KAK1277822.1"/>
    <property type="molecule type" value="Genomic_DNA"/>
</dbReference>
<dbReference type="Gene3D" id="1.25.70.10">
    <property type="entry name" value="Transcription termination factor 3, mitochondrial"/>
    <property type="match status" value="1"/>
</dbReference>
<keyword evidence="2" id="KW-0806">Transcription termination</keyword>
<dbReference type="InterPro" id="IPR038538">
    <property type="entry name" value="MTERF_sf"/>
</dbReference>
<comment type="similarity">
    <text evidence="1">Belongs to the mTERF family.</text>
</comment>
<dbReference type="FunFam" id="1.25.70.10:FF:000001">
    <property type="entry name" value="Mitochondrial transcription termination factor-like"/>
    <property type="match status" value="1"/>
</dbReference>
<name>A0AAV9BNW7_ACOGR</name>
<keyword evidence="2" id="KW-0805">Transcription regulation</keyword>
<evidence type="ECO:0000256" key="1">
    <source>
        <dbReference type="ARBA" id="ARBA00007692"/>
    </source>
</evidence>
<dbReference type="GO" id="GO:0003676">
    <property type="term" value="F:nucleic acid binding"/>
    <property type="evidence" value="ECO:0007669"/>
    <property type="project" value="InterPro"/>
</dbReference>
<evidence type="ECO:0000313" key="5">
    <source>
        <dbReference type="Proteomes" id="UP001179952"/>
    </source>
</evidence>
<keyword evidence="3" id="KW-0809">Transit peptide</keyword>
<keyword evidence="2" id="KW-0804">Transcription</keyword>
<evidence type="ECO:0000256" key="3">
    <source>
        <dbReference type="ARBA" id="ARBA00022946"/>
    </source>
</evidence>
<protein>
    <submittedName>
        <fullName evidence="4">Uncharacterized protein</fullName>
    </submittedName>
</protein>
<evidence type="ECO:0000313" key="4">
    <source>
        <dbReference type="EMBL" id="KAK1277822.1"/>
    </source>
</evidence>
<comment type="caution">
    <text evidence="4">The sequence shown here is derived from an EMBL/GenBank/DDBJ whole genome shotgun (WGS) entry which is preliminary data.</text>
</comment>
<dbReference type="PANTHER" id="PTHR13068">
    <property type="entry name" value="CGI-12 PROTEIN-RELATED"/>
    <property type="match status" value="1"/>
</dbReference>
<keyword evidence="5" id="KW-1185">Reference proteome</keyword>
<dbReference type="Proteomes" id="UP001179952">
    <property type="component" value="Unassembled WGS sequence"/>
</dbReference>
<dbReference type="SMART" id="SM00733">
    <property type="entry name" value="Mterf"/>
    <property type="match status" value="6"/>
</dbReference>
<dbReference type="Pfam" id="PF02536">
    <property type="entry name" value="mTERF"/>
    <property type="match status" value="1"/>
</dbReference>
<reference evidence="4" key="1">
    <citation type="journal article" date="2023" name="Nat. Commun.">
        <title>Diploid and tetraploid genomes of Acorus and the evolution of monocots.</title>
        <authorList>
            <person name="Ma L."/>
            <person name="Liu K.W."/>
            <person name="Li Z."/>
            <person name="Hsiao Y.Y."/>
            <person name="Qi Y."/>
            <person name="Fu T."/>
            <person name="Tang G.D."/>
            <person name="Zhang D."/>
            <person name="Sun W.H."/>
            <person name="Liu D.K."/>
            <person name="Li Y."/>
            <person name="Chen G.Z."/>
            <person name="Liu X.D."/>
            <person name="Liao X.Y."/>
            <person name="Jiang Y.T."/>
            <person name="Yu X."/>
            <person name="Hao Y."/>
            <person name="Huang J."/>
            <person name="Zhao X.W."/>
            <person name="Ke S."/>
            <person name="Chen Y.Y."/>
            <person name="Wu W.L."/>
            <person name="Hsu J.L."/>
            <person name="Lin Y.F."/>
            <person name="Huang M.D."/>
            <person name="Li C.Y."/>
            <person name="Huang L."/>
            <person name="Wang Z.W."/>
            <person name="Zhao X."/>
            <person name="Zhong W.Y."/>
            <person name="Peng D.H."/>
            <person name="Ahmad S."/>
            <person name="Lan S."/>
            <person name="Zhang J.S."/>
            <person name="Tsai W.C."/>
            <person name="Van de Peer Y."/>
            <person name="Liu Z.J."/>
        </authorList>
    </citation>
    <scope>NUCLEOTIDE SEQUENCE</scope>
    <source>
        <strain evidence="4">SCP</strain>
    </source>
</reference>
<sequence>MLRLLREKLLRVSTHGGGSSAALETSCLWSIHGNPLLKSISHSSESTPTDPTSSSLTISYLTTSCGLSPESALRTSKWFTLKNPKNADLVLDFLRNHSFDQTHIAKAMRRPQLLELHPEINLKPKMDFLTKYGFSDSQLVNILSRYPWFLSSSLDNQIAPHLEFLESDLGVSVSKLIIKHPRTLCVAAPTRFREVVVAVHGMGFDPSTLEFVEAVQAMVRLSKSSWDGKVEVYNSLGWSKDEFLDAFRRKPACMMISEKKIRRGFEFFVKDLGWKPSSISKYPVFLCYNFEKRVIPRFSVLQVLLSKGLVKDIIWYSALKVSEKQFLERFVTKYKEEAPELMQAYQGMT</sequence>
<reference evidence="4" key="2">
    <citation type="submission" date="2023-06" db="EMBL/GenBank/DDBJ databases">
        <authorList>
            <person name="Ma L."/>
            <person name="Liu K.-W."/>
            <person name="Li Z."/>
            <person name="Hsiao Y.-Y."/>
            <person name="Qi Y."/>
            <person name="Fu T."/>
            <person name="Tang G."/>
            <person name="Zhang D."/>
            <person name="Sun W.-H."/>
            <person name="Liu D.-K."/>
            <person name="Li Y."/>
            <person name="Chen G.-Z."/>
            <person name="Liu X.-D."/>
            <person name="Liao X.-Y."/>
            <person name="Jiang Y.-T."/>
            <person name="Yu X."/>
            <person name="Hao Y."/>
            <person name="Huang J."/>
            <person name="Zhao X.-W."/>
            <person name="Ke S."/>
            <person name="Chen Y.-Y."/>
            <person name="Wu W.-L."/>
            <person name="Hsu J.-L."/>
            <person name="Lin Y.-F."/>
            <person name="Huang M.-D."/>
            <person name="Li C.-Y."/>
            <person name="Huang L."/>
            <person name="Wang Z.-W."/>
            <person name="Zhao X."/>
            <person name="Zhong W.-Y."/>
            <person name="Peng D.-H."/>
            <person name="Ahmad S."/>
            <person name="Lan S."/>
            <person name="Zhang J.-S."/>
            <person name="Tsai W.-C."/>
            <person name="Van De Peer Y."/>
            <person name="Liu Z.-J."/>
        </authorList>
    </citation>
    <scope>NUCLEOTIDE SEQUENCE</scope>
    <source>
        <strain evidence="4">SCP</strain>
        <tissue evidence="4">Leaves</tissue>
    </source>
</reference>
<dbReference type="InterPro" id="IPR003690">
    <property type="entry name" value="MTERF"/>
</dbReference>
<organism evidence="4 5">
    <name type="scientific">Acorus gramineus</name>
    <name type="common">Dwarf sweet flag</name>
    <dbReference type="NCBI Taxonomy" id="55184"/>
    <lineage>
        <taxon>Eukaryota</taxon>
        <taxon>Viridiplantae</taxon>
        <taxon>Streptophyta</taxon>
        <taxon>Embryophyta</taxon>
        <taxon>Tracheophyta</taxon>
        <taxon>Spermatophyta</taxon>
        <taxon>Magnoliopsida</taxon>
        <taxon>Liliopsida</taxon>
        <taxon>Acoraceae</taxon>
        <taxon>Acorus</taxon>
    </lineage>
</organism>
<dbReference type="PANTHER" id="PTHR13068:SF236">
    <property type="entry name" value="OS02G0749800 PROTEIN"/>
    <property type="match status" value="1"/>
</dbReference>